<evidence type="ECO:0000313" key="4">
    <source>
        <dbReference type="EMBL" id="CAF1554900.1"/>
    </source>
</evidence>
<organism evidence="4 5">
    <name type="scientific">Adineta ricciae</name>
    <name type="common">Rotifer</name>
    <dbReference type="NCBI Taxonomy" id="249248"/>
    <lineage>
        <taxon>Eukaryota</taxon>
        <taxon>Metazoa</taxon>
        <taxon>Spiralia</taxon>
        <taxon>Gnathifera</taxon>
        <taxon>Rotifera</taxon>
        <taxon>Eurotatoria</taxon>
        <taxon>Bdelloidea</taxon>
        <taxon>Adinetida</taxon>
        <taxon>Adinetidae</taxon>
        <taxon>Adineta</taxon>
    </lineage>
</organism>
<dbReference type="EMBL" id="CAJNOR010005278">
    <property type="protein sequence ID" value="CAF1554900.1"/>
    <property type="molecule type" value="Genomic_DNA"/>
</dbReference>
<proteinExistence type="predicted"/>
<feature type="transmembrane region" description="Helical" evidence="2">
    <location>
        <begin position="86"/>
        <end position="111"/>
    </location>
</feature>
<sequence length="577" mass="65032">MFNSCPGYLDDSGIWNNGFSCQPVNNRIRVCCGPENRRECCFADELTHRSDSIPASELSLSPLSASSSLSLLNKNNSSVAIPPSTYILILAAIGLALILLIVLLVVLAYAIHRKLNRSSSSSSSSSSCSSESTSINKHCRRLSIVLANSSKSGASSPVPSTYVDYWPRTIVSPSDWTLTRPYTSFIGGHQSNNHNHYTDQMLAHALGLPEDRMEQRLNKLGFGDIVLIEGAFTSDINRMFNSQSGVYNSLVLAKTLQLVDSHLFSFHEIHKARLAFDVYEMNALRSDKNTFELILHTIKACDYRISPIKLRHRLYHYHLNKTRILHLCEYFDLLLMSDRVDKKAELAAKKLIDIANPKSVDQQLIDEMNAKYLDEEQNRFFLEVSAKGKMIENSVWPAKISWQHQVHDAALQKAKLRRHLSASVLALKQSHAGGACKSPGHSSTSKARQSRPKTTGSTVGLEAPPAVLTIDQSETPTKITEIELKGLEVANRIQELRARSSFLQYKYALQQEDYMVELFPNGYSKSPAFSIESKFHRDEKRTVRLKDFVYYYNKECTERRIKTAKPSIYWTNQSVTK</sequence>
<accession>A0A815XA44</accession>
<evidence type="ECO:0000313" key="5">
    <source>
        <dbReference type="Proteomes" id="UP000663828"/>
    </source>
</evidence>
<feature type="region of interest" description="Disordered" evidence="1">
    <location>
        <begin position="432"/>
        <end position="460"/>
    </location>
</feature>
<keyword evidence="2" id="KW-0472">Membrane</keyword>
<evidence type="ECO:0000256" key="1">
    <source>
        <dbReference type="SAM" id="MobiDB-lite"/>
    </source>
</evidence>
<feature type="compositionally biased region" description="Polar residues" evidence="1">
    <location>
        <begin position="440"/>
        <end position="458"/>
    </location>
</feature>
<name>A0A815XA44_ADIRI</name>
<feature type="domain" description="Shisa N-terminal" evidence="3">
    <location>
        <begin position="4"/>
        <end position="45"/>
    </location>
</feature>
<reference evidence="4" key="1">
    <citation type="submission" date="2021-02" db="EMBL/GenBank/DDBJ databases">
        <authorList>
            <person name="Nowell W R."/>
        </authorList>
    </citation>
    <scope>NUCLEOTIDE SEQUENCE</scope>
</reference>
<evidence type="ECO:0000259" key="3">
    <source>
        <dbReference type="Pfam" id="PF13908"/>
    </source>
</evidence>
<keyword evidence="2" id="KW-0812">Transmembrane</keyword>
<gene>
    <name evidence="4" type="ORF">XAT740_LOCUS43178</name>
</gene>
<dbReference type="Pfam" id="PF13908">
    <property type="entry name" value="Shisa_N"/>
    <property type="match status" value="1"/>
</dbReference>
<dbReference type="Proteomes" id="UP000663828">
    <property type="component" value="Unassembled WGS sequence"/>
</dbReference>
<evidence type="ECO:0000256" key="2">
    <source>
        <dbReference type="SAM" id="Phobius"/>
    </source>
</evidence>
<keyword evidence="5" id="KW-1185">Reference proteome</keyword>
<comment type="caution">
    <text evidence="4">The sequence shown here is derived from an EMBL/GenBank/DDBJ whole genome shotgun (WGS) entry which is preliminary data.</text>
</comment>
<dbReference type="InterPro" id="IPR053891">
    <property type="entry name" value="Shisa_N"/>
</dbReference>
<keyword evidence="2" id="KW-1133">Transmembrane helix</keyword>
<protein>
    <recommendedName>
        <fullName evidence="3">Shisa N-terminal domain-containing protein</fullName>
    </recommendedName>
</protein>
<dbReference type="AlphaFoldDB" id="A0A815XA44"/>